<keyword evidence="2" id="KW-1185">Reference proteome</keyword>
<protein>
    <submittedName>
        <fullName evidence="1">Uncharacterized protein</fullName>
    </submittedName>
</protein>
<proteinExistence type="predicted"/>
<name>A0A9D4NIX6_DREPO</name>
<accession>A0A9D4NIX6</accession>
<gene>
    <name evidence="1" type="ORF">DPMN_019716</name>
</gene>
<dbReference type="EMBL" id="JAIWYP010000001">
    <property type="protein sequence ID" value="KAH3895551.1"/>
    <property type="molecule type" value="Genomic_DNA"/>
</dbReference>
<comment type="caution">
    <text evidence="1">The sequence shown here is derived from an EMBL/GenBank/DDBJ whole genome shotgun (WGS) entry which is preliminary data.</text>
</comment>
<evidence type="ECO:0000313" key="1">
    <source>
        <dbReference type="EMBL" id="KAH3895551.1"/>
    </source>
</evidence>
<reference evidence="1" key="2">
    <citation type="submission" date="2020-11" db="EMBL/GenBank/DDBJ databases">
        <authorList>
            <person name="McCartney M.A."/>
            <person name="Auch B."/>
            <person name="Kono T."/>
            <person name="Mallez S."/>
            <person name="Becker A."/>
            <person name="Gohl D.M."/>
            <person name="Silverstein K.A.T."/>
            <person name="Koren S."/>
            <person name="Bechman K.B."/>
            <person name="Herman A."/>
            <person name="Abrahante J.E."/>
            <person name="Garbe J."/>
        </authorList>
    </citation>
    <scope>NUCLEOTIDE SEQUENCE</scope>
    <source>
        <strain evidence="1">Duluth1</strain>
        <tissue evidence="1">Whole animal</tissue>
    </source>
</reference>
<sequence>MAAAIFSKQTTLPASGTAINDGLQTTAAILHTFRVTDSDDAVTCFVRPPQNARFEVVAATSPVITLLPSTGTSINDGLQAAAAIIHTLNVTDSDDRRNPPFLNL</sequence>
<dbReference type="AlphaFoldDB" id="A0A9D4NIX6"/>
<organism evidence="1 2">
    <name type="scientific">Dreissena polymorpha</name>
    <name type="common">Zebra mussel</name>
    <name type="synonym">Mytilus polymorpha</name>
    <dbReference type="NCBI Taxonomy" id="45954"/>
    <lineage>
        <taxon>Eukaryota</taxon>
        <taxon>Metazoa</taxon>
        <taxon>Spiralia</taxon>
        <taxon>Lophotrochozoa</taxon>
        <taxon>Mollusca</taxon>
        <taxon>Bivalvia</taxon>
        <taxon>Autobranchia</taxon>
        <taxon>Heteroconchia</taxon>
        <taxon>Euheterodonta</taxon>
        <taxon>Imparidentia</taxon>
        <taxon>Neoheterodontei</taxon>
        <taxon>Myida</taxon>
        <taxon>Dreissenoidea</taxon>
        <taxon>Dreissenidae</taxon>
        <taxon>Dreissena</taxon>
    </lineage>
</organism>
<dbReference type="Proteomes" id="UP000828390">
    <property type="component" value="Unassembled WGS sequence"/>
</dbReference>
<reference evidence="1" key="1">
    <citation type="journal article" date="2019" name="bioRxiv">
        <title>The Genome of the Zebra Mussel, Dreissena polymorpha: A Resource for Invasive Species Research.</title>
        <authorList>
            <person name="McCartney M.A."/>
            <person name="Auch B."/>
            <person name="Kono T."/>
            <person name="Mallez S."/>
            <person name="Zhang Y."/>
            <person name="Obille A."/>
            <person name="Becker A."/>
            <person name="Abrahante J.E."/>
            <person name="Garbe J."/>
            <person name="Badalamenti J.P."/>
            <person name="Herman A."/>
            <person name="Mangelson H."/>
            <person name="Liachko I."/>
            <person name="Sullivan S."/>
            <person name="Sone E.D."/>
            <person name="Koren S."/>
            <person name="Silverstein K.A.T."/>
            <person name="Beckman K.B."/>
            <person name="Gohl D.M."/>
        </authorList>
    </citation>
    <scope>NUCLEOTIDE SEQUENCE</scope>
    <source>
        <strain evidence="1">Duluth1</strain>
        <tissue evidence="1">Whole animal</tissue>
    </source>
</reference>
<evidence type="ECO:0000313" key="2">
    <source>
        <dbReference type="Proteomes" id="UP000828390"/>
    </source>
</evidence>